<organism evidence="2 3">
    <name type="scientific">Prorocentrum cordatum</name>
    <dbReference type="NCBI Taxonomy" id="2364126"/>
    <lineage>
        <taxon>Eukaryota</taxon>
        <taxon>Sar</taxon>
        <taxon>Alveolata</taxon>
        <taxon>Dinophyceae</taxon>
        <taxon>Prorocentrales</taxon>
        <taxon>Prorocentraceae</taxon>
        <taxon>Prorocentrum</taxon>
    </lineage>
</organism>
<evidence type="ECO:0000313" key="2">
    <source>
        <dbReference type="EMBL" id="CAK0839967.1"/>
    </source>
</evidence>
<comment type="caution">
    <text evidence="2">The sequence shown here is derived from an EMBL/GenBank/DDBJ whole genome shotgun (WGS) entry which is preliminary data.</text>
</comment>
<evidence type="ECO:0000313" key="3">
    <source>
        <dbReference type="Proteomes" id="UP001189429"/>
    </source>
</evidence>
<sequence>MILCSIKVLSRAVVLDQDQACSDFESARRLPHCTMRRDFRPAALDMALIPGRHLSTAKSPCHEQYTPGKFVRLVSVSATASCRDLAPVGGLDDGAAPELDARLDDGAAPGGPSPLGLRRSTARC</sequence>
<dbReference type="EMBL" id="CAUYUJ010014338">
    <property type="protein sequence ID" value="CAK0839967.1"/>
    <property type="molecule type" value="Genomic_DNA"/>
</dbReference>
<feature type="compositionally biased region" description="Low complexity" evidence="1">
    <location>
        <begin position="114"/>
        <end position="124"/>
    </location>
</feature>
<reference evidence="2" key="1">
    <citation type="submission" date="2023-10" db="EMBL/GenBank/DDBJ databases">
        <authorList>
            <person name="Chen Y."/>
            <person name="Shah S."/>
            <person name="Dougan E. K."/>
            <person name="Thang M."/>
            <person name="Chan C."/>
        </authorList>
    </citation>
    <scope>NUCLEOTIDE SEQUENCE [LARGE SCALE GENOMIC DNA]</scope>
</reference>
<proteinExistence type="predicted"/>
<keyword evidence="3" id="KW-1185">Reference proteome</keyword>
<gene>
    <name evidence="2" type="ORF">PCOR1329_LOCUS35517</name>
</gene>
<dbReference type="Proteomes" id="UP001189429">
    <property type="component" value="Unassembled WGS sequence"/>
</dbReference>
<protein>
    <submittedName>
        <fullName evidence="2">Uncharacterized protein</fullName>
    </submittedName>
</protein>
<accession>A0ABN9T4L8</accession>
<feature type="region of interest" description="Disordered" evidence="1">
    <location>
        <begin position="86"/>
        <end position="124"/>
    </location>
</feature>
<evidence type="ECO:0000256" key="1">
    <source>
        <dbReference type="SAM" id="MobiDB-lite"/>
    </source>
</evidence>
<name>A0ABN9T4L8_9DINO</name>